<evidence type="ECO:0000256" key="7">
    <source>
        <dbReference type="ARBA" id="ARBA00022989"/>
    </source>
</evidence>
<dbReference type="PANTHER" id="PTHR10791:SF120">
    <property type="entry name" value="BIDIRECTIONAL SUGAR TRANSPORTER SWEET17"/>
    <property type="match status" value="1"/>
</dbReference>
<dbReference type="FunFam" id="1.20.1280.290:FF:000002">
    <property type="entry name" value="Bidirectional sugar transporter SWEET"/>
    <property type="match status" value="1"/>
</dbReference>
<dbReference type="AlphaFoldDB" id="A0AA38KU34"/>
<sequence length="226" mass="25101">MATVSFILGVIGNVISLLLFISPVKTFWRIIKKKSTEEFKSLPYVCTLLSTSLWTYYGLIKLNGFLISTVNGAGAALECIYVSLFIIYAPKHTRLKTIVMVLLVDIVFFTVVFLVTFLALNSKTRIDVIGILCLCLTLSMYASPLASMRTVIVTKSVEFMPFSLSFFLFLNGGVWAVWAVLERDLFVGIPNGLGFGLGGAQVVVYMIYRNKKPDRTDHDGKLDGVK</sequence>
<feature type="transmembrane region" description="Helical" evidence="9">
    <location>
        <begin position="99"/>
        <end position="120"/>
    </location>
</feature>
<dbReference type="PANTHER" id="PTHR10791">
    <property type="entry name" value="RAG1-ACTIVATING PROTEIN 1"/>
    <property type="match status" value="1"/>
</dbReference>
<keyword evidence="7 9" id="KW-1133">Transmembrane helix</keyword>
<protein>
    <recommendedName>
        <fullName evidence="12">Bidirectional sugar transporter SWEET</fullName>
    </recommendedName>
</protein>
<reference evidence="10 11" key="1">
    <citation type="journal article" date="2021" name="Nat. Plants">
        <title>The Taxus genome provides insights into paclitaxel biosynthesis.</title>
        <authorList>
            <person name="Xiong X."/>
            <person name="Gou J."/>
            <person name="Liao Q."/>
            <person name="Li Y."/>
            <person name="Zhou Q."/>
            <person name="Bi G."/>
            <person name="Li C."/>
            <person name="Du R."/>
            <person name="Wang X."/>
            <person name="Sun T."/>
            <person name="Guo L."/>
            <person name="Liang H."/>
            <person name="Lu P."/>
            <person name="Wu Y."/>
            <person name="Zhang Z."/>
            <person name="Ro D.K."/>
            <person name="Shang Y."/>
            <person name="Huang S."/>
            <person name="Yan J."/>
        </authorList>
    </citation>
    <scope>NUCLEOTIDE SEQUENCE [LARGE SCALE GENOMIC DNA]</scope>
    <source>
        <strain evidence="10">Ta-2019</strain>
    </source>
</reference>
<feature type="transmembrane region" description="Helical" evidence="9">
    <location>
        <begin position="42"/>
        <end position="59"/>
    </location>
</feature>
<dbReference type="Pfam" id="PF03083">
    <property type="entry name" value="MtN3_slv"/>
    <property type="match status" value="2"/>
</dbReference>
<dbReference type="FunFam" id="1.20.1280.290:FF:000001">
    <property type="entry name" value="Bidirectional sugar transporter SWEET"/>
    <property type="match status" value="1"/>
</dbReference>
<name>A0AA38KU34_TAXCH</name>
<gene>
    <name evidence="10" type="ORF">KI387_010049</name>
</gene>
<dbReference type="EMBL" id="JAHRHJ020000008">
    <property type="protein sequence ID" value="KAH9305645.1"/>
    <property type="molecule type" value="Genomic_DNA"/>
</dbReference>
<evidence type="ECO:0000256" key="8">
    <source>
        <dbReference type="ARBA" id="ARBA00023136"/>
    </source>
</evidence>
<evidence type="ECO:0000256" key="5">
    <source>
        <dbReference type="ARBA" id="ARBA00022692"/>
    </source>
</evidence>
<evidence type="ECO:0008006" key="12">
    <source>
        <dbReference type="Google" id="ProtNLM"/>
    </source>
</evidence>
<dbReference type="GO" id="GO:0051119">
    <property type="term" value="F:sugar transmembrane transporter activity"/>
    <property type="evidence" value="ECO:0007669"/>
    <property type="project" value="InterPro"/>
</dbReference>
<feature type="non-terminal residue" evidence="10">
    <location>
        <position position="226"/>
    </location>
</feature>
<feature type="transmembrane region" description="Helical" evidence="9">
    <location>
        <begin position="187"/>
        <end position="208"/>
    </location>
</feature>
<keyword evidence="5 9" id="KW-0812">Transmembrane</keyword>
<accession>A0AA38KU34</accession>
<keyword evidence="3" id="KW-0813">Transport</keyword>
<evidence type="ECO:0000256" key="1">
    <source>
        <dbReference type="ARBA" id="ARBA00004127"/>
    </source>
</evidence>
<feature type="transmembrane region" description="Helical" evidence="9">
    <location>
        <begin position="159"/>
        <end position="181"/>
    </location>
</feature>
<dbReference type="OMA" id="VEMEMTA"/>
<proteinExistence type="inferred from homology"/>
<keyword evidence="8 9" id="KW-0472">Membrane</keyword>
<dbReference type="GO" id="GO:0012505">
    <property type="term" value="C:endomembrane system"/>
    <property type="evidence" value="ECO:0007669"/>
    <property type="project" value="UniProtKB-SubCell"/>
</dbReference>
<comment type="subcellular location">
    <subcellularLocation>
        <location evidence="1">Endomembrane system</location>
        <topology evidence="1">Multi-pass membrane protein</topology>
    </subcellularLocation>
</comment>
<evidence type="ECO:0000313" key="11">
    <source>
        <dbReference type="Proteomes" id="UP000824469"/>
    </source>
</evidence>
<evidence type="ECO:0000256" key="3">
    <source>
        <dbReference type="ARBA" id="ARBA00022448"/>
    </source>
</evidence>
<keyword evidence="11" id="KW-1185">Reference proteome</keyword>
<organism evidence="10 11">
    <name type="scientific">Taxus chinensis</name>
    <name type="common">Chinese yew</name>
    <name type="synonym">Taxus wallichiana var. chinensis</name>
    <dbReference type="NCBI Taxonomy" id="29808"/>
    <lineage>
        <taxon>Eukaryota</taxon>
        <taxon>Viridiplantae</taxon>
        <taxon>Streptophyta</taxon>
        <taxon>Embryophyta</taxon>
        <taxon>Tracheophyta</taxon>
        <taxon>Spermatophyta</taxon>
        <taxon>Pinopsida</taxon>
        <taxon>Pinidae</taxon>
        <taxon>Conifers II</taxon>
        <taxon>Cupressales</taxon>
        <taxon>Taxaceae</taxon>
        <taxon>Taxus</taxon>
    </lineage>
</organism>
<evidence type="ECO:0000256" key="6">
    <source>
        <dbReference type="ARBA" id="ARBA00022737"/>
    </source>
</evidence>
<feature type="transmembrane region" description="Helical" evidence="9">
    <location>
        <begin position="65"/>
        <end position="87"/>
    </location>
</feature>
<dbReference type="Proteomes" id="UP000824469">
    <property type="component" value="Unassembled WGS sequence"/>
</dbReference>
<evidence type="ECO:0000256" key="9">
    <source>
        <dbReference type="SAM" id="Phobius"/>
    </source>
</evidence>
<evidence type="ECO:0000256" key="4">
    <source>
        <dbReference type="ARBA" id="ARBA00022597"/>
    </source>
</evidence>
<dbReference type="InterPro" id="IPR004316">
    <property type="entry name" value="SWEET_rpt"/>
</dbReference>
<keyword evidence="6" id="KW-0677">Repeat</keyword>
<dbReference type="GO" id="GO:0016020">
    <property type="term" value="C:membrane"/>
    <property type="evidence" value="ECO:0007669"/>
    <property type="project" value="InterPro"/>
</dbReference>
<comment type="caution">
    <text evidence="10">The sequence shown here is derived from an EMBL/GenBank/DDBJ whole genome shotgun (WGS) entry which is preliminary data.</text>
</comment>
<dbReference type="InterPro" id="IPR047664">
    <property type="entry name" value="SWEET"/>
</dbReference>
<feature type="transmembrane region" description="Helical" evidence="9">
    <location>
        <begin position="126"/>
        <end position="147"/>
    </location>
</feature>
<dbReference type="Gene3D" id="1.20.1280.290">
    <property type="match status" value="2"/>
</dbReference>
<keyword evidence="4" id="KW-0762">Sugar transport</keyword>
<evidence type="ECO:0000313" key="10">
    <source>
        <dbReference type="EMBL" id="KAH9305645.1"/>
    </source>
</evidence>
<feature type="transmembrane region" description="Helical" evidence="9">
    <location>
        <begin position="6"/>
        <end position="30"/>
    </location>
</feature>
<comment type="similarity">
    <text evidence="2">Belongs to the SWEET sugar transporter family.</text>
</comment>
<evidence type="ECO:0000256" key="2">
    <source>
        <dbReference type="ARBA" id="ARBA00007809"/>
    </source>
</evidence>